<evidence type="ECO:0000313" key="2">
    <source>
        <dbReference type="EMBL" id="CAF1478891.1"/>
    </source>
</evidence>
<name>A0A815RKF8_9BILA</name>
<dbReference type="Pfam" id="PF05699">
    <property type="entry name" value="Dimer_Tnp_hAT"/>
    <property type="match status" value="1"/>
</dbReference>
<protein>
    <recommendedName>
        <fullName evidence="1">HAT C-terminal dimerisation domain-containing protein</fullName>
    </recommendedName>
</protein>
<dbReference type="PANTHER" id="PTHR46169:SF29">
    <property type="entry name" value="DNA REPLICATION-RELATED ELEMENT FACTOR, ISOFORM A"/>
    <property type="match status" value="1"/>
</dbReference>
<feature type="domain" description="HAT C-terminal dimerisation" evidence="1">
    <location>
        <begin position="338"/>
        <end position="420"/>
    </location>
</feature>
<dbReference type="InterPro" id="IPR012337">
    <property type="entry name" value="RNaseH-like_sf"/>
</dbReference>
<dbReference type="OrthoDB" id="1607513at2759"/>
<dbReference type="InterPro" id="IPR052717">
    <property type="entry name" value="Vacuolar_transposase_reg"/>
</dbReference>
<dbReference type="InterPro" id="IPR008906">
    <property type="entry name" value="HATC_C_dom"/>
</dbReference>
<dbReference type="SUPFAM" id="SSF53098">
    <property type="entry name" value="Ribonuclease H-like"/>
    <property type="match status" value="1"/>
</dbReference>
<accession>A0A815RKF8</accession>
<sequence length="436" mass="49885">MSCRDFPVELSKTGENISKILKEEMNRFGIDHFDSVNWISDRGSNFLRCFNLNMVIPILCFARRLHNVLTVTFISEIIDGYFNDEDTDDIPDKLGQDDILGDEFITMAAKKILLSISYTKTLVRYVKQTNLNELIVKFGGDGTKTLKQSVITRWLSLFICVESVYSNYDATLLALESRRATKYMNDLTKYSLIDLLLLLAPINAALQAIQTDETPSLHLLFEISCISKKKYPAIFLNSYVAEYLSTEPRGVEFFRERIHLELNKIIFDDHHYMSMCLHPAFRDMEEYTASSAHQHELNIDQDDIEVYSRSDIGLSSSQSSLSTEFSYRTNYRASKPDELDRYLESNLSSTVVKSNLLEFWASDIATAQFPKLKRIARRLHSIPATSAGTERLFSHSGLILTSRRQRLAPSQVDNMLLIKSARQLLLNLNKDSSTNN</sequence>
<proteinExistence type="predicted"/>
<dbReference type="EMBL" id="CAJNOO010008177">
    <property type="protein sequence ID" value="CAF1478891.1"/>
    <property type="molecule type" value="Genomic_DNA"/>
</dbReference>
<evidence type="ECO:0000259" key="1">
    <source>
        <dbReference type="Pfam" id="PF05699"/>
    </source>
</evidence>
<dbReference type="Proteomes" id="UP000663882">
    <property type="component" value="Unassembled WGS sequence"/>
</dbReference>
<dbReference type="GO" id="GO:0006357">
    <property type="term" value="P:regulation of transcription by RNA polymerase II"/>
    <property type="evidence" value="ECO:0007669"/>
    <property type="project" value="TreeGrafter"/>
</dbReference>
<evidence type="ECO:0000313" key="3">
    <source>
        <dbReference type="Proteomes" id="UP000663882"/>
    </source>
</evidence>
<dbReference type="GO" id="GO:0046983">
    <property type="term" value="F:protein dimerization activity"/>
    <property type="evidence" value="ECO:0007669"/>
    <property type="project" value="InterPro"/>
</dbReference>
<organism evidence="2 3">
    <name type="scientific">Rotaria sordida</name>
    <dbReference type="NCBI Taxonomy" id="392033"/>
    <lineage>
        <taxon>Eukaryota</taxon>
        <taxon>Metazoa</taxon>
        <taxon>Spiralia</taxon>
        <taxon>Gnathifera</taxon>
        <taxon>Rotifera</taxon>
        <taxon>Eurotatoria</taxon>
        <taxon>Bdelloidea</taxon>
        <taxon>Philodinida</taxon>
        <taxon>Philodinidae</taxon>
        <taxon>Rotaria</taxon>
    </lineage>
</organism>
<dbReference type="AlphaFoldDB" id="A0A815RKF8"/>
<comment type="caution">
    <text evidence="2">The sequence shown here is derived from an EMBL/GenBank/DDBJ whole genome shotgun (WGS) entry which is preliminary data.</text>
</comment>
<reference evidence="2" key="1">
    <citation type="submission" date="2021-02" db="EMBL/GenBank/DDBJ databases">
        <authorList>
            <person name="Nowell W R."/>
        </authorList>
    </citation>
    <scope>NUCLEOTIDE SEQUENCE</scope>
</reference>
<dbReference type="GO" id="GO:0005634">
    <property type="term" value="C:nucleus"/>
    <property type="evidence" value="ECO:0007669"/>
    <property type="project" value="TreeGrafter"/>
</dbReference>
<dbReference type="PANTHER" id="PTHR46169">
    <property type="entry name" value="DNA REPLICATION-RELATED ELEMENT FACTOR, ISOFORM A"/>
    <property type="match status" value="1"/>
</dbReference>
<gene>
    <name evidence="2" type="ORF">RFH988_LOCUS37896</name>
</gene>